<sequence length="140" mass="15651">MWGQWFGNISGSNSAFVTLNIDKDSPFSGVLLVHDFDESKPCFYADIRFNVDGSTLNAQVSNFRLPSYYITPNELKASLPQIANFVGSISTTNEITGNWQSNVETSGNLNLVRKDDIVLNKADASMTWSEFQSWSLQQKN</sequence>
<gene>
    <name evidence="1" type="ORF">PGX00_11555</name>
</gene>
<reference evidence="1 2" key="1">
    <citation type="submission" date="2023-01" db="EMBL/GenBank/DDBJ databases">
        <title>Vibrio sp. KJ40-1 sp.nov, isolated from marine algae.</title>
        <authorList>
            <person name="Butt M."/>
            <person name="Kim J.M.J."/>
            <person name="Jeon C.O.C."/>
        </authorList>
    </citation>
    <scope>NUCLEOTIDE SEQUENCE [LARGE SCALE GENOMIC DNA]</scope>
    <source>
        <strain evidence="1 2">KJ40-1</strain>
    </source>
</reference>
<dbReference type="RefSeq" id="WP_272136393.1">
    <property type="nucleotide sequence ID" value="NZ_JAQLOI010000001.1"/>
</dbReference>
<accession>A0ABT4YRS3</accession>
<dbReference type="Proteomes" id="UP001210678">
    <property type="component" value="Unassembled WGS sequence"/>
</dbReference>
<evidence type="ECO:0000313" key="2">
    <source>
        <dbReference type="Proteomes" id="UP001210678"/>
    </source>
</evidence>
<name>A0ABT4YRS3_9VIBR</name>
<evidence type="ECO:0000313" key="1">
    <source>
        <dbReference type="EMBL" id="MDB1124254.1"/>
    </source>
</evidence>
<protein>
    <recommendedName>
        <fullName evidence="3">AsmA family protein</fullName>
    </recommendedName>
</protein>
<keyword evidence="2" id="KW-1185">Reference proteome</keyword>
<evidence type="ECO:0008006" key="3">
    <source>
        <dbReference type="Google" id="ProtNLM"/>
    </source>
</evidence>
<organism evidence="1 2">
    <name type="scientific">Vibrio algarum</name>
    <dbReference type="NCBI Taxonomy" id="3020714"/>
    <lineage>
        <taxon>Bacteria</taxon>
        <taxon>Pseudomonadati</taxon>
        <taxon>Pseudomonadota</taxon>
        <taxon>Gammaproteobacteria</taxon>
        <taxon>Vibrionales</taxon>
        <taxon>Vibrionaceae</taxon>
        <taxon>Vibrio</taxon>
    </lineage>
</organism>
<dbReference type="EMBL" id="JAQLOI010000001">
    <property type="protein sequence ID" value="MDB1124254.1"/>
    <property type="molecule type" value="Genomic_DNA"/>
</dbReference>
<comment type="caution">
    <text evidence="1">The sequence shown here is derived from an EMBL/GenBank/DDBJ whole genome shotgun (WGS) entry which is preliminary data.</text>
</comment>
<proteinExistence type="predicted"/>